<dbReference type="PANTHER" id="PTHR24421">
    <property type="entry name" value="NITRATE/NITRITE SENSOR PROTEIN NARX-RELATED"/>
    <property type="match status" value="1"/>
</dbReference>
<dbReference type="Gene3D" id="3.30.565.10">
    <property type="entry name" value="Histidine kinase-like ATPase, C-terminal domain"/>
    <property type="match status" value="1"/>
</dbReference>
<keyword evidence="9" id="KW-0812">Transmembrane</keyword>
<comment type="catalytic activity">
    <reaction evidence="1">
        <text>ATP + protein L-histidine = ADP + protein N-phospho-L-histidine.</text>
        <dbReference type="EC" id="2.7.13.3"/>
    </reaction>
</comment>
<feature type="transmembrane region" description="Helical" evidence="9">
    <location>
        <begin position="57"/>
        <end position="80"/>
    </location>
</feature>
<keyword evidence="3" id="KW-0597">Phosphoprotein</keyword>
<keyword evidence="8" id="KW-0902">Two-component regulatory system</keyword>
<dbReference type="Gene3D" id="1.20.5.1930">
    <property type="match status" value="1"/>
</dbReference>
<accession>A0A2S7RRM6</accession>
<dbReference type="EMBL" id="PUAP01000033">
    <property type="protein sequence ID" value="PQF22269.1"/>
    <property type="molecule type" value="Genomic_DNA"/>
</dbReference>
<keyword evidence="9" id="KW-0472">Membrane</keyword>
<feature type="transmembrane region" description="Helical" evidence="9">
    <location>
        <begin position="92"/>
        <end position="109"/>
    </location>
</feature>
<dbReference type="InterPro" id="IPR036890">
    <property type="entry name" value="HATPase_C_sf"/>
</dbReference>
<gene>
    <name evidence="11" type="ORF">CUS89_11145</name>
</gene>
<feature type="transmembrane region" description="Helical" evidence="9">
    <location>
        <begin position="27"/>
        <end position="45"/>
    </location>
</feature>
<evidence type="ECO:0000256" key="8">
    <source>
        <dbReference type="ARBA" id="ARBA00023012"/>
    </source>
</evidence>
<dbReference type="Pfam" id="PF07730">
    <property type="entry name" value="HisKA_3"/>
    <property type="match status" value="1"/>
</dbReference>
<dbReference type="AlphaFoldDB" id="A0A2S7RRM6"/>
<dbReference type="InterPro" id="IPR011712">
    <property type="entry name" value="Sig_transdc_His_kin_sub3_dim/P"/>
</dbReference>
<evidence type="ECO:0000256" key="4">
    <source>
        <dbReference type="ARBA" id="ARBA00022679"/>
    </source>
</evidence>
<proteinExistence type="predicted"/>
<evidence type="ECO:0000256" key="7">
    <source>
        <dbReference type="ARBA" id="ARBA00022840"/>
    </source>
</evidence>
<sequence>MQAIKLSINLLSIIGLIGLVVYQTSSIILMVIISLSMLWLTFFFLGESFQKYRPWFVTLQLITVLLSLIFVEQAIFLLPLSLMQGYFCLQKSWVLLFVALVSYSVGSFFLSSSLYFLFLLWVSGMISIVWAAEKMMKQQEELTASSDYLRIERNKLSKLFSQSTLNAEAMQKEATLVERQRIIHEIHDHLGHDLTSSLIQIEAAKVINREQPEQAHQLLSQSADRLRKSINEVRNVLHDEQPKNETLNINKVKAELQRFSEAHQIIVDFQYSGSLDKISRFHWQVLAANLKEFLTNTLKYSEASTVTVRLHVYQKFLRFESKNNGKRALDYRKGLGIVGMEERTAMLNGKLLIDGTNGFHVTTILPFDEEHEISNS</sequence>
<keyword evidence="4" id="KW-0808">Transferase</keyword>
<dbReference type="GO" id="GO:0016020">
    <property type="term" value="C:membrane"/>
    <property type="evidence" value="ECO:0007669"/>
    <property type="project" value="InterPro"/>
</dbReference>
<evidence type="ECO:0000313" key="11">
    <source>
        <dbReference type="EMBL" id="PQF22269.1"/>
    </source>
</evidence>
<dbReference type="RefSeq" id="WP_104872186.1">
    <property type="nucleotide sequence ID" value="NZ_PUAP01000033.1"/>
</dbReference>
<comment type="caution">
    <text evidence="11">The sequence shown here is derived from an EMBL/GenBank/DDBJ whole genome shotgun (WGS) entry which is preliminary data.</text>
</comment>
<evidence type="ECO:0000256" key="9">
    <source>
        <dbReference type="SAM" id="Phobius"/>
    </source>
</evidence>
<dbReference type="GO" id="GO:0046983">
    <property type="term" value="F:protein dimerization activity"/>
    <property type="evidence" value="ECO:0007669"/>
    <property type="project" value="InterPro"/>
</dbReference>
<keyword evidence="5" id="KW-0547">Nucleotide-binding</keyword>
<evidence type="ECO:0000256" key="3">
    <source>
        <dbReference type="ARBA" id="ARBA00022553"/>
    </source>
</evidence>
<evidence type="ECO:0000256" key="6">
    <source>
        <dbReference type="ARBA" id="ARBA00022777"/>
    </source>
</evidence>
<dbReference type="GO" id="GO:0005524">
    <property type="term" value="F:ATP binding"/>
    <property type="evidence" value="ECO:0007669"/>
    <property type="project" value="UniProtKB-KW"/>
</dbReference>
<feature type="transmembrane region" description="Helical" evidence="9">
    <location>
        <begin position="6"/>
        <end position="22"/>
    </location>
</feature>
<feature type="domain" description="Signal transduction histidine kinase subgroup 3 dimerisation and phosphoacceptor" evidence="10">
    <location>
        <begin position="178"/>
        <end position="243"/>
    </location>
</feature>
<name>A0A2S7RRM6_ENTMU</name>
<dbReference type="CDD" id="cd16917">
    <property type="entry name" value="HATPase_UhpB-NarQ-NarX-like"/>
    <property type="match status" value="1"/>
</dbReference>
<evidence type="ECO:0000256" key="1">
    <source>
        <dbReference type="ARBA" id="ARBA00000085"/>
    </source>
</evidence>
<protein>
    <recommendedName>
        <fullName evidence="2">histidine kinase</fullName>
        <ecNumber evidence="2">2.7.13.3</ecNumber>
    </recommendedName>
</protein>
<feature type="transmembrane region" description="Helical" evidence="9">
    <location>
        <begin position="115"/>
        <end position="132"/>
    </location>
</feature>
<dbReference type="Proteomes" id="UP000237934">
    <property type="component" value="Unassembled WGS sequence"/>
</dbReference>
<organism evidence="11 12">
    <name type="scientific">Enterococcus mundtii</name>
    <dbReference type="NCBI Taxonomy" id="53346"/>
    <lineage>
        <taxon>Bacteria</taxon>
        <taxon>Bacillati</taxon>
        <taxon>Bacillota</taxon>
        <taxon>Bacilli</taxon>
        <taxon>Lactobacillales</taxon>
        <taxon>Enterococcaceae</taxon>
        <taxon>Enterococcus</taxon>
    </lineage>
</organism>
<keyword evidence="6" id="KW-0418">Kinase</keyword>
<keyword evidence="7" id="KW-0067">ATP-binding</keyword>
<evidence type="ECO:0000256" key="2">
    <source>
        <dbReference type="ARBA" id="ARBA00012438"/>
    </source>
</evidence>
<dbReference type="GO" id="GO:0000155">
    <property type="term" value="F:phosphorelay sensor kinase activity"/>
    <property type="evidence" value="ECO:0007669"/>
    <property type="project" value="InterPro"/>
</dbReference>
<dbReference type="PANTHER" id="PTHR24421:SF10">
    <property type="entry name" value="NITRATE_NITRITE SENSOR PROTEIN NARQ"/>
    <property type="match status" value="1"/>
</dbReference>
<keyword evidence="9" id="KW-1133">Transmembrane helix</keyword>
<evidence type="ECO:0000313" key="12">
    <source>
        <dbReference type="Proteomes" id="UP000237934"/>
    </source>
</evidence>
<dbReference type="InterPro" id="IPR050482">
    <property type="entry name" value="Sensor_HK_TwoCompSys"/>
</dbReference>
<dbReference type="EC" id="2.7.13.3" evidence="2"/>
<dbReference type="SUPFAM" id="SSF55874">
    <property type="entry name" value="ATPase domain of HSP90 chaperone/DNA topoisomerase II/histidine kinase"/>
    <property type="match status" value="1"/>
</dbReference>
<reference evidence="11 12" key="1">
    <citation type="journal article" date="2018" name="Pathog. Dis.">
        <title>Whole-genome sequencing based characterization of antimicrobial resistance in Enterococcus.</title>
        <authorList>
            <person name="Tyson G."/>
        </authorList>
    </citation>
    <scope>NUCLEOTIDE SEQUENCE [LARGE SCALE GENOMIC DNA]</scope>
    <source>
        <strain evidence="11 12">CVM N55263</strain>
    </source>
</reference>
<evidence type="ECO:0000256" key="5">
    <source>
        <dbReference type="ARBA" id="ARBA00022741"/>
    </source>
</evidence>
<evidence type="ECO:0000259" key="10">
    <source>
        <dbReference type="Pfam" id="PF07730"/>
    </source>
</evidence>